<comment type="subcellular location">
    <subcellularLocation>
        <location evidence="9">Cytoplasm</location>
    </subcellularLocation>
</comment>
<evidence type="ECO:0000313" key="11">
    <source>
        <dbReference type="EMBL" id="NRF69776.1"/>
    </source>
</evidence>
<evidence type="ECO:0000256" key="7">
    <source>
        <dbReference type="ARBA" id="ARBA00022958"/>
    </source>
</evidence>
<comment type="pathway">
    <text evidence="9">Carbohydrate metabolism; D-ribose degradation; D-ribose 5-phosphate from beta-D-ribopyranose: step 2/2.</text>
</comment>
<dbReference type="PANTHER" id="PTHR10584">
    <property type="entry name" value="SUGAR KINASE"/>
    <property type="match status" value="1"/>
</dbReference>
<dbReference type="Proteomes" id="UP000737171">
    <property type="component" value="Unassembled WGS sequence"/>
</dbReference>
<keyword evidence="12" id="KW-1185">Reference proteome</keyword>
<reference evidence="11 12" key="1">
    <citation type="submission" date="2020-05" db="EMBL/GenBank/DDBJ databases">
        <title>Aquincola sp. isolate from soil.</title>
        <authorList>
            <person name="Han J."/>
            <person name="Kim D.-U."/>
        </authorList>
    </citation>
    <scope>NUCLEOTIDE SEQUENCE [LARGE SCALE GENOMIC DNA]</scope>
    <source>
        <strain evidence="11 12">S2</strain>
    </source>
</reference>
<dbReference type="CDD" id="cd01174">
    <property type="entry name" value="ribokinase"/>
    <property type="match status" value="1"/>
</dbReference>
<evidence type="ECO:0000256" key="1">
    <source>
        <dbReference type="ARBA" id="ARBA00022679"/>
    </source>
</evidence>
<evidence type="ECO:0000256" key="3">
    <source>
        <dbReference type="ARBA" id="ARBA00022741"/>
    </source>
</evidence>
<feature type="binding site" evidence="9">
    <location>
        <position position="244"/>
    </location>
    <ligand>
        <name>K(+)</name>
        <dbReference type="ChEBI" id="CHEBI:29103"/>
    </ligand>
</feature>
<keyword evidence="8 9" id="KW-0119">Carbohydrate metabolism</keyword>
<dbReference type="InterPro" id="IPR011611">
    <property type="entry name" value="PfkB_dom"/>
</dbReference>
<feature type="binding site" evidence="9">
    <location>
        <position position="242"/>
    </location>
    <ligand>
        <name>K(+)</name>
        <dbReference type="ChEBI" id="CHEBI:29103"/>
    </ligand>
</feature>
<gene>
    <name evidence="9" type="primary">rbsK</name>
    <name evidence="11" type="ORF">HLB44_22480</name>
</gene>
<accession>A0ABX2EMJ8</accession>
<name>A0ABX2EMJ8_9BURK</name>
<dbReference type="Pfam" id="PF00294">
    <property type="entry name" value="PfkB"/>
    <property type="match status" value="1"/>
</dbReference>
<dbReference type="PRINTS" id="PR00990">
    <property type="entry name" value="RIBOKINASE"/>
</dbReference>
<dbReference type="EMBL" id="JABRWJ010000007">
    <property type="protein sequence ID" value="NRF69776.1"/>
    <property type="molecule type" value="Genomic_DNA"/>
</dbReference>
<keyword evidence="5 9" id="KW-0067">ATP-binding</keyword>
<evidence type="ECO:0000256" key="5">
    <source>
        <dbReference type="ARBA" id="ARBA00022840"/>
    </source>
</evidence>
<keyword evidence="1 9" id="KW-0808">Transferase</keyword>
<feature type="binding site" evidence="9">
    <location>
        <position position="281"/>
    </location>
    <ligand>
        <name>K(+)</name>
        <dbReference type="ChEBI" id="CHEBI:29103"/>
    </ligand>
</feature>
<feature type="binding site" evidence="9">
    <location>
        <begin position="37"/>
        <end position="41"/>
    </location>
    <ligand>
        <name>substrate</name>
    </ligand>
</feature>
<evidence type="ECO:0000313" key="12">
    <source>
        <dbReference type="Proteomes" id="UP000737171"/>
    </source>
</evidence>
<dbReference type="EC" id="2.7.1.15" evidence="9"/>
<dbReference type="RefSeq" id="WP_173127388.1">
    <property type="nucleotide sequence ID" value="NZ_JABRWJ010000007.1"/>
</dbReference>
<evidence type="ECO:0000256" key="8">
    <source>
        <dbReference type="ARBA" id="ARBA00023277"/>
    </source>
</evidence>
<feature type="binding site" evidence="9">
    <location>
        <position position="136"/>
    </location>
    <ligand>
        <name>substrate</name>
    </ligand>
</feature>
<comment type="catalytic activity">
    <reaction evidence="9">
        <text>D-ribose + ATP = D-ribose 5-phosphate + ADP + H(+)</text>
        <dbReference type="Rhea" id="RHEA:13697"/>
        <dbReference type="ChEBI" id="CHEBI:15378"/>
        <dbReference type="ChEBI" id="CHEBI:30616"/>
        <dbReference type="ChEBI" id="CHEBI:47013"/>
        <dbReference type="ChEBI" id="CHEBI:78346"/>
        <dbReference type="ChEBI" id="CHEBI:456216"/>
        <dbReference type="EC" id="2.7.1.15"/>
    </reaction>
</comment>
<dbReference type="InterPro" id="IPR011877">
    <property type="entry name" value="Ribokinase"/>
</dbReference>
<feature type="active site" description="Proton acceptor" evidence="9">
    <location>
        <position position="248"/>
    </location>
</feature>
<keyword evidence="2 9" id="KW-0479">Metal-binding</keyword>
<feature type="binding site" evidence="9">
    <location>
        <position position="278"/>
    </location>
    <ligand>
        <name>K(+)</name>
        <dbReference type="ChEBI" id="CHEBI:29103"/>
    </ligand>
</feature>
<dbReference type="PANTHER" id="PTHR10584:SF166">
    <property type="entry name" value="RIBOKINASE"/>
    <property type="match status" value="1"/>
</dbReference>
<comment type="function">
    <text evidence="9">Catalyzes the phosphorylation of ribose at O-5 in a reaction requiring ATP and magnesium. The resulting D-ribose-5-phosphate can then be used either for sythesis of nucleotides, histidine, and tryptophan, or as a component of the pentose phosphate pathway.</text>
</comment>
<feature type="binding site" evidence="9">
    <location>
        <position position="179"/>
    </location>
    <ligand>
        <name>ATP</name>
        <dbReference type="ChEBI" id="CHEBI:30616"/>
    </ligand>
</feature>
<evidence type="ECO:0000256" key="9">
    <source>
        <dbReference type="HAMAP-Rule" id="MF_01987"/>
    </source>
</evidence>
<feature type="domain" description="Carbohydrate kinase PfkB" evidence="10">
    <location>
        <begin position="2"/>
        <end position="289"/>
    </location>
</feature>
<comment type="cofactor">
    <cofactor evidence="9">
        <name>Mg(2+)</name>
        <dbReference type="ChEBI" id="CHEBI:18420"/>
    </cofactor>
    <text evidence="9">Requires a divalent cation, most likely magnesium in vivo, as an electrophilic catalyst to aid phosphoryl group transfer. It is the chelate of the metal and the nucleotide that is the actual substrate.</text>
</comment>
<evidence type="ECO:0000256" key="4">
    <source>
        <dbReference type="ARBA" id="ARBA00022777"/>
    </source>
</evidence>
<feature type="binding site" evidence="9">
    <location>
        <begin position="247"/>
        <end position="248"/>
    </location>
    <ligand>
        <name>ATP</name>
        <dbReference type="ChEBI" id="CHEBI:30616"/>
    </ligand>
</feature>
<evidence type="ECO:0000259" key="10">
    <source>
        <dbReference type="Pfam" id="PF00294"/>
    </source>
</evidence>
<organism evidence="11 12">
    <name type="scientific">Pseudaquabacterium terrae</name>
    <dbReference type="NCBI Taxonomy" id="2732868"/>
    <lineage>
        <taxon>Bacteria</taxon>
        <taxon>Pseudomonadati</taxon>
        <taxon>Pseudomonadota</taxon>
        <taxon>Betaproteobacteria</taxon>
        <taxon>Burkholderiales</taxon>
        <taxon>Sphaerotilaceae</taxon>
        <taxon>Pseudaquabacterium</taxon>
    </lineage>
</organism>
<comment type="caution">
    <text evidence="11">The sequence shown here is derived from an EMBL/GenBank/DDBJ whole genome shotgun (WGS) entry which is preliminary data.</text>
</comment>
<feature type="binding site" evidence="9">
    <location>
        <begin position="215"/>
        <end position="220"/>
    </location>
    <ligand>
        <name>ATP</name>
        <dbReference type="ChEBI" id="CHEBI:30616"/>
    </ligand>
</feature>
<keyword evidence="3 9" id="KW-0547">Nucleotide-binding</keyword>
<protein>
    <recommendedName>
        <fullName evidence="9">Ribokinase</fullName>
        <shortName evidence="9">RK</shortName>
        <ecNumber evidence="9">2.7.1.15</ecNumber>
    </recommendedName>
</protein>
<comment type="subunit">
    <text evidence="9">Homodimer.</text>
</comment>
<keyword evidence="4 9" id="KW-0418">Kinase</keyword>
<dbReference type="Gene3D" id="3.40.1190.20">
    <property type="match status" value="1"/>
</dbReference>
<feature type="binding site" evidence="9">
    <location>
        <position position="283"/>
    </location>
    <ligand>
        <name>K(+)</name>
        <dbReference type="ChEBI" id="CHEBI:29103"/>
    </ligand>
</feature>
<comment type="similarity">
    <text evidence="9">Belongs to the carbohydrate kinase PfkB family. Ribokinase subfamily.</text>
</comment>
<comment type="caution">
    <text evidence="9">Lacks conserved residue(s) required for the propagation of feature annotation.</text>
</comment>
<dbReference type="SUPFAM" id="SSF53613">
    <property type="entry name" value="Ribokinase-like"/>
    <property type="match status" value="1"/>
</dbReference>
<keyword evidence="6 9" id="KW-0460">Magnesium</keyword>
<sequence>MLLVFGSINLDLSIAVPALPRPGETVLGGALLQSPGGKGANQAHAAQRFGVPTQLIGAVGDDGFAAPALERLQLAGVDLSAVRWLPGCTTGLASINVAAGGENSIVVAPGANALMRADWVDDEMLGACHSLLMQLELPAAECLALARRARRLGCRTVLNAAPWTGTPLPHGLFDWLIVNAGELRAACLQQGLGDGDPAVQARGLAAALGARVLLTLGRAGALIADADGVRHRRAAPALDVIDTTGAGDTCAGVFAAALSQGADDAAALEWAVVAASLACTARGAQAAQPLRREIDATRAALRSSTH</sequence>
<keyword evidence="9" id="KW-0963">Cytoplasm</keyword>
<feature type="binding site" evidence="9">
    <location>
        <position position="248"/>
    </location>
    <ligand>
        <name>substrate</name>
    </ligand>
</feature>
<proteinExistence type="inferred from homology"/>
<evidence type="ECO:0000256" key="2">
    <source>
        <dbReference type="ARBA" id="ARBA00022723"/>
    </source>
</evidence>
<comment type="activity regulation">
    <text evidence="9">Activated by a monovalent cation that binds near, but not in, the active site. The most likely occupant of the site in vivo is potassium. Ion binding induces a conformational change that may alter substrate affinity.</text>
</comment>
<feature type="binding site" evidence="9">
    <location>
        <begin position="9"/>
        <end position="11"/>
    </location>
    <ligand>
        <name>substrate</name>
    </ligand>
</feature>
<dbReference type="InterPro" id="IPR029056">
    <property type="entry name" value="Ribokinase-like"/>
</dbReference>
<evidence type="ECO:0000256" key="6">
    <source>
        <dbReference type="ARBA" id="ARBA00022842"/>
    </source>
</evidence>
<keyword evidence="7 9" id="KW-0630">Potassium</keyword>
<dbReference type="InterPro" id="IPR002139">
    <property type="entry name" value="Ribo/fructo_kinase"/>
</dbReference>
<dbReference type="HAMAP" id="MF_01987">
    <property type="entry name" value="Ribokinase"/>
    <property type="match status" value="1"/>
</dbReference>